<protein>
    <submittedName>
        <fullName evidence="1">Uncharacterized protein</fullName>
    </submittedName>
</protein>
<dbReference type="HOGENOM" id="CLU_2932821_0_0_9"/>
<dbReference type="AlphaFoldDB" id="F2JQV7"/>
<dbReference type="KEGG" id="cle:Clole_0970"/>
<accession>F2JQV7</accession>
<gene>
    <name evidence="1" type="ordered locus">Clole_0970</name>
</gene>
<dbReference type="EMBL" id="CP002582">
    <property type="protein sequence ID" value="ADZ82702.1"/>
    <property type="molecule type" value="Genomic_DNA"/>
</dbReference>
<dbReference type="RefSeq" id="WP_013656002.1">
    <property type="nucleotide sequence ID" value="NC_015275.1"/>
</dbReference>
<reference evidence="1 2" key="1">
    <citation type="journal article" date="2011" name="J. Bacteriol.">
        <title>Complete genome sequence of the cellulose-degrading bacterium Cellulosilyticum lentocellum.</title>
        <authorList>
            <consortium name="US DOE Joint Genome Institute"/>
            <person name="Miller D.A."/>
            <person name="Suen G."/>
            <person name="Bruce D."/>
            <person name="Copeland A."/>
            <person name="Cheng J.F."/>
            <person name="Detter C."/>
            <person name="Goodwin L.A."/>
            <person name="Han C.S."/>
            <person name="Hauser L.J."/>
            <person name="Land M.L."/>
            <person name="Lapidus A."/>
            <person name="Lucas S."/>
            <person name="Meincke L."/>
            <person name="Pitluck S."/>
            <person name="Tapia R."/>
            <person name="Teshima H."/>
            <person name="Woyke T."/>
            <person name="Fox B.G."/>
            <person name="Angert E.R."/>
            <person name="Currie C.R."/>
        </authorList>
    </citation>
    <scope>NUCLEOTIDE SEQUENCE [LARGE SCALE GENOMIC DNA]</scope>
    <source>
        <strain evidence="2">ATCC 49066 / DSM 5427 / NCIMB 11756 / RHM5</strain>
    </source>
</reference>
<dbReference type="STRING" id="642492.Clole_0970"/>
<dbReference type="Proteomes" id="UP000008467">
    <property type="component" value="Chromosome"/>
</dbReference>
<evidence type="ECO:0000313" key="2">
    <source>
        <dbReference type="Proteomes" id="UP000008467"/>
    </source>
</evidence>
<organism evidence="1 2">
    <name type="scientific">Cellulosilyticum lentocellum (strain ATCC 49066 / DSM 5427 / NCIMB 11756 / RHM5)</name>
    <name type="common">Clostridium lentocellum</name>
    <dbReference type="NCBI Taxonomy" id="642492"/>
    <lineage>
        <taxon>Bacteria</taxon>
        <taxon>Bacillati</taxon>
        <taxon>Bacillota</taxon>
        <taxon>Clostridia</taxon>
        <taxon>Lachnospirales</taxon>
        <taxon>Cellulosilyticaceae</taxon>
        <taxon>Cellulosilyticum</taxon>
    </lineage>
</organism>
<evidence type="ECO:0000313" key="1">
    <source>
        <dbReference type="EMBL" id="ADZ82702.1"/>
    </source>
</evidence>
<sequence length="60" mass="7186">MTIRIYFKGKCVEVVTDYDFKEYVSNIYEEEADNEYLIAKKVDGKEIAIRLRDIDYVEQI</sequence>
<keyword evidence="2" id="KW-1185">Reference proteome</keyword>
<proteinExistence type="predicted"/>
<name>F2JQV7_CELLD</name>